<dbReference type="CDD" id="cd07067">
    <property type="entry name" value="HP_PGM_like"/>
    <property type="match status" value="1"/>
</dbReference>
<dbReference type="KEGG" id="dpi:BN4_11870"/>
<dbReference type="EMBL" id="FO203427">
    <property type="protein sequence ID" value="CCH49105.1"/>
    <property type="molecule type" value="Genomic_DNA"/>
</dbReference>
<dbReference type="GO" id="GO:0005737">
    <property type="term" value="C:cytoplasm"/>
    <property type="evidence" value="ECO:0007669"/>
    <property type="project" value="TreeGrafter"/>
</dbReference>
<dbReference type="PANTHER" id="PTHR48100">
    <property type="entry name" value="BROAD-SPECIFICITY PHOSPHATASE YOR283W-RELATED"/>
    <property type="match status" value="1"/>
</dbReference>
<accession>M1WM73</accession>
<name>M1WM73_PSEP2</name>
<proteinExistence type="predicted"/>
<dbReference type="OrthoDB" id="9781415at2"/>
<dbReference type="SUPFAM" id="SSF53254">
    <property type="entry name" value="Phosphoglycerate mutase-like"/>
    <property type="match status" value="1"/>
</dbReference>
<reference evidence="2" key="2">
    <citation type="journal article" date="2013" name="Stand. Genomic Sci.">
        <title>Complete genome sequence of Desulfocapsa sulfexigens, a marine deltaproteobacterium specialized in disproportionating inorganic sulfur compounds.</title>
        <authorList>
            <person name="Finster K.W."/>
            <person name="Kjeldsen K.U."/>
            <person name="Kube M."/>
            <person name="Reinhardt R."/>
            <person name="Mussmann M."/>
            <person name="Amann R."/>
            <person name="Schreiber L."/>
        </authorList>
    </citation>
    <scope>NUCLEOTIDE SEQUENCE [LARGE SCALE GENOMIC DNA]</scope>
    <source>
        <strain evidence="2">DSM 10523 / SB164P1</strain>
    </source>
</reference>
<keyword evidence="2" id="KW-1185">Reference proteome</keyword>
<dbReference type="Pfam" id="PF00300">
    <property type="entry name" value="His_Phos_1"/>
    <property type="match status" value="1"/>
</dbReference>
<evidence type="ECO:0000313" key="2">
    <source>
        <dbReference type="Proteomes" id="UP000011724"/>
    </source>
</evidence>
<dbReference type="GO" id="GO:0016791">
    <property type="term" value="F:phosphatase activity"/>
    <property type="evidence" value="ECO:0007669"/>
    <property type="project" value="TreeGrafter"/>
</dbReference>
<protein>
    <submittedName>
        <fullName evidence="1">Phosphoglycerate mutase</fullName>
    </submittedName>
</protein>
<dbReference type="InterPro" id="IPR050275">
    <property type="entry name" value="PGM_Phosphatase"/>
</dbReference>
<gene>
    <name evidence="1" type="ordered locus">BN4_11870</name>
</gene>
<dbReference type="InterPro" id="IPR013078">
    <property type="entry name" value="His_Pase_superF_clade-1"/>
</dbReference>
<dbReference type="SMART" id="SM00855">
    <property type="entry name" value="PGAM"/>
    <property type="match status" value="1"/>
</dbReference>
<dbReference type="Gene3D" id="3.40.50.1240">
    <property type="entry name" value="Phosphoglycerate mutase-like"/>
    <property type="match status" value="1"/>
</dbReference>
<sequence>MIVLVRHARTSGGTGRCIGQTPLPLSPAGVVQAHGLISTLGAVRFGRIVSSPAVRAMETVAPLALHLGLDVETLPGLDEIDMGLWEGQSFAVLKQTDAEAYEQRGRRFASFRPPGGESFADVAARALSVLESLPESTLPILAATHAGVIRSLLCRLTGHPLDDLFHFTPRHGWCCVLARADSGLQVLAESIAPDQVEEALN</sequence>
<evidence type="ECO:0000313" key="1">
    <source>
        <dbReference type="EMBL" id="CCH49105.1"/>
    </source>
</evidence>
<dbReference type="PANTHER" id="PTHR48100:SF62">
    <property type="entry name" value="GLUCOSYL-3-PHOSPHOGLYCERATE PHOSPHATASE"/>
    <property type="match status" value="1"/>
</dbReference>
<dbReference type="HOGENOM" id="CLU_033323_8_4_7"/>
<organism evidence="1 2">
    <name type="scientific">Pseudodesulfovibrio piezophilus (strain DSM 21447 / JCM 15486 / C1TLV30)</name>
    <name type="common">Desulfovibrio piezophilus</name>
    <dbReference type="NCBI Taxonomy" id="1322246"/>
    <lineage>
        <taxon>Bacteria</taxon>
        <taxon>Pseudomonadati</taxon>
        <taxon>Thermodesulfobacteriota</taxon>
        <taxon>Desulfovibrionia</taxon>
        <taxon>Desulfovibrionales</taxon>
        <taxon>Desulfovibrionaceae</taxon>
    </lineage>
</organism>
<reference evidence="1 2" key="1">
    <citation type="journal article" date="2013" name="PLoS ONE">
        <title>The first genomic and proteomic characterization of a deep-sea sulfate reducer: insights into the piezophilic lifestyle of Desulfovibrio piezophilus.</title>
        <authorList>
            <person name="Pradel N."/>
            <person name="Ji B."/>
            <person name="Gimenez G."/>
            <person name="Talla E."/>
            <person name="Lenoble P."/>
            <person name="Garel M."/>
            <person name="Tamburini C."/>
            <person name="Fourquet P."/>
            <person name="Lebrun R."/>
            <person name="Bertin P."/>
            <person name="Denis Y."/>
            <person name="Pophillat M."/>
            <person name="Barbe V."/>
            <person name="Ollivier B."/>
            <person name="Dolla A."/>
        </authorList>
    </citation>
    <scope>NUCLEOTIDE SEQUENCE [LARGE SCALE GENOMIC DNA]</scope>
    <source>
        <strain evidence="2">DSM 10523 / SB164P1</strain>
    </source>
</reference>
<dbReference type="PATRIC" id="fig|879567.3.peg.1973"/>
<dbReference type="Proteomes" id="UP000011724">
    <property type="component" value="Chromosome"/>
</dbReference>
<dbReference type="STRING" id="1322246.BN4_11870"/>
<dbReference type="RefSeq" id="WP_015415149.1">
    <property type="nucleotide sequence ID" value="NC_020409.1"/>
</dbReference>
<dbReference type="InterPro" id="IPR029033">
    <property type="entry name" value="His_PPase_superfam"/>
</dbReference>
<dbReference type="AlphaFoldDB" id="M1WM73"/>
<dbReference type="BioCyc" id="DPIE1322246:BN4_RS09380-MONOMER"/>
<dbReference type="eggNOG" id="COG0406">
    <property type="taxonomic scope" value="Bacteria"/>
</dbReference>